<protein>
    <submittedName>
        <fullName evidence="2">Transposase</fullName>
    </submittedName>
</protein>
<dbReference type="NCBIfam" id="NF033545">
    <property type="entry name" value="transpos_IS630"/>
    <property type="match status" value="1"/>
</dbReference>
<dbReference type="EMBL" id="JADBEM010000001">
    <property type="protein sequence ID" value="MBE1606928.1"/>
    <property type="molecule type" value="Genomic_DNA"/>
</dbReference>
<sequence>MQQLTEERRSELESVVSVGYDGSVSMRAQMVLAWFDGESAADIARRFGASKPTVYKWVDRFEEAGVAGLDDRTSTGRPRSVSDSVRSRIVALTKLGPPKETGLTHWSSYEMAKYLRRREGISVSHNFVAELWREHGLKPHRQGTFKTSTDPEFATKVVDVVGLYLDPPEGAVVLSFDEKTQVQALDRTQPLLPISFDKTEKRTHDYVRHGTTNLFAALEVLTGKITGQTFHRKRTKEFLRFMERLVKRYPAEQEIHVVLDNLKTHNNGDVNEWLAKHPNVKFHFTPKGSSWINQIETWFGIITRQSIRRGSFKSLAELIRHIENYIDHWNEDAEPFEWTATADQILEKVAMLDRDYVKLVANNYKPK</sequence>
<dbReference type="InterPro" id="IPR047655">
    <property type="entry name" value="Transpos_IS630-like"/>
</dbReference>
<dbReference type="PANTHER" id="PTHR30347:SF1">
    <property type="entry name" value="MECHANOSENSITIVE CHANNEL MSCK"/>
    <property type="match status" value="1"/>
</dbReference>
<evidence type="ECO:0000313" key="3">
    <source>
        <dbReference type="Proteomes" id="UP000638648"/>
    </source>
</evidence>
<dbReference type="AlphaFoldDB" id="A0A927MY93"/>
<dbReference type="InterPro" id="IPR012337">
    <property type="entry name" value="RNaseH-like_sf"/>
</dbReference>
<feature type="domain" description="Tc1-like transposase DDE" evidence="1">
    <location>
        <begin position="192"/>
        <end position="319"/>
    </location>
</feature>
<dbReference type="Pfam" id="PF13358">
    <property type="entry name" value="DDE_3"/>
    <property type="match status" value="1"/>
</dbReference>
<dbReference type="InterPro" id="IPR009057">
    <property type="entry name" value="Homeodomain-like_sf"/>
</dbReference>
<accession>A0A927MY93</accession>
<dbReference type="InterPro" id="IPR038717">
    <property type="entry name" value="Tc1-like_DDE_dom"/>
</dbReference>
<dbReference type="Proteomes" id="UP000638648">
    <property type="component" value="Unassembled WGS sequence"/>
</dbReference>
<dbReference type="RefSeq" id="WP_192750965.1">
    <property type="nucleotide sequence ID" value="NZ_JADBEM010000001.1"/>
</dbReference>
<keyword evidence="3" id="KW-1185">Reference proteome</keyword>
<evidence type="ECO:0000313" key="2">
    <source>
        <dbReference type="EMBL" id="MBE1606928.1"/>
    </source>
</evidence>
<dbReference type="PANTHER" id="PTHR30347">
    <property type="entry name" value="POTASSIUM CHANNEL RELATED"/>
    <property type="match status" value="1"/>
</dbReference>
<dbReference type="GO" id="GO:0003676">
    <property type="term" value="F:nucleic acid binding"/>
    <property type="evidence" value="ECO:0007669"/>
    <property type="project" value="InterPro"/>
</dbReference>
<gene>
    <name evidence="2" type="ORF">HEB94_003776</name>
</gene>
<dbReference type="Pfam" id="PF13565">
    <property type="entry name" value="HTH_32"/>
    <property type="match status" value="1"/>
</dbReference>
<organism evidence="2 3">
    <name type="scientific">Actinopolymorpha pittospori</name>
    <dbReference type="NCBI Taxonomy" id="648752"/>
    <lineage>
        <taxon>Bacteria</taxon>
        <taxon>Bacillati</taxon>
        <taxon>Actinomycetota</taxon>
        <taxon>Actinomycetes</taxon>
        <taxon>Propionibacteriales</taxon>
        <taxon>Actinopolymorphaceae</taxon>
        <taxon>Actinopolymorpha</taxon>
    </lineage>
</organism>
<dbReference type="SUPFAM" id="SSF53098">
    <property type="entry name" value="Ribonuclease H-like"/>
    <property type="match status" value="1"/>
</dbReference>
<dbReference type="InterPro" id="IPR052702">
    <property type="entry name" value="MscS-like_channel"/>
</dbReference>
<reference evidence="2" key="1">
    <citation type="submission" date="2020-10" db="EMBL/GenBank/DDBJ databases">
        <title>Sequencing the genomes of 1000 actinobacteria strains.</title>
        <authorList>
            <person name="Klenk H.-P."/>
        </authorList>
    </citation>
    <scope>NUCLEOTIDE SEQUENCE</scope>
    <source>
        <strain evidence="2">DSM 45354</strain>
    </source>
</reference>
<evidence type="ECO:0000259" key="1">
    <source>
        <dbReference type="Pfam" id="PF13358"/>
    </source>
</evidence>
<comment type="caution">
    <text evidence="2">The sequence shown here is derived from an EMBL/GenBank/DDBJ whole genome shotgun (WGS) entry which is preliminary data.</text>
</comment>
<proteinExistence type="predicted"/>
<name>A0A927MY93_9ACTN</name>
<dbReference type="InterPro" id="IPR036397">
    <property type="entry name" value="RNaseH_sf"/>
</dbReference>
<dbReference type="Gene3D" id="3.30.420.10">
    <property type="entry name" value="Ribonuclease H-like superfamily/Ribonuclease H"/>
    <property type="match status" value="1"/>
</dbReference>
<dbReference type="SUPFAM" id="SSF46689">
    <property type="entry name" value="Homeodomain-like"/>
    <property type="match status" value="1"/>
</dbReference>